<sequence length="379" mass="41396">MEETLHLILQGCKLAKDLESNLGNLANQPEILSKSCEEIITIFAIAKQRLINNAQEAAALFTQREAQTSLQQQQQQQSTGDPSLQEWLKYGTVISQAMGMIQQQYLAAGGKTAPFEISEMGGKNMMEGSSSAASSRLKSSMGGEIQAMDVSDSGRASSSSSQRSRRRKDDDEKHIMTVPAPQMGNTDLPPEDNYTWRKYGQKEILGSRYPRAYYRCTHQKMYNCHAKKQVQRLDNDFNTFEVTYIGQHTCHMSSTAPSIPPPPPPPLAQDHHHQMMMATQSMVTQQSTPASSSSIPLGRWLSMEFSLGTSASGGSAGSSGGAGGSTTTAATRYGRDVVDYPVVADMADVMFNSGSSSSNSMDFIFPSVDDKWETGDKKN</sequence>
<evidence type="ECO:0000256" key="5">
    <source>
        <dbReference type="ARBA" id="ARBA00023242"/>
    </source>
</evidence>
<comment type="caution">
    <text evidence="8">The sequence shown here is derived from an EMBL/GenBank/DDBJ whole genome shotgun (WGS) entry which is preliminary data.</text>
</comment>
<dbReference type="Gene3D" id="2.20.25.80">
    <property type="entry name" value="WRKY domain"/>
    <property type="match status" value="1"/>
</dbReference>
<dbReference type="SUPFAM" id="SSF118290">
    <property type="entry name" value="WRKY DNA-binding domain"/>
    <property type="match status" value="1"/>
</dbReference>
<feature type="domain" description="WRKY" evidence="7">
    <location>
        <begin position="191"/>
        <end position="253"/>
    </location>
</feature>
<keyword evidence="4" id="KW-0804">Transcription</keyword>
<reference evidence="8 9" key="1">
    <citation type="submission" date="2013-09" db="EMBL/GenBank/DDBJ databases">
        <title>Corchorus capsularis genome sequencing.</title>
        <authorList>
            <person name="Alam M."/>
            <person name="Haque M.S."/>
            <person name="Islam M.S."/>
            <person name="Emdad E.M."/>
            <person name="Islam M.M."/>
            <person name="Ahmed B."/>
            <person name="Halim A."/>
            <person name="Hossen Q.M.M."/>
            <person name="Hossain M.Z."/>
            <person name="Ahmed R."/>
            <person name="Khan M.M."/>
            <person name="Islam R."/>
            <person name="Rashid M.M."/>
            <person name="Khan S.A."/>
            <person name="Rahman M.S."/>
            <person name="Alam M."/>
        </authorList>
    </citation>
    <scope>NUCLEOTIDE SEQUENCE [LARGE SCALE GENOMIC DNA]</scope>
    <source>
        <strain evidence="9">cv. CVL-1</strain>
        <tissue evidence="8">Whole seedling</tissue>
    </source>
</reference>
<accession>A0A1R3GZS8</accession>
<comment type="subcellular location">
    <subcellularLocation>
        <location evidence="1">Nucleus</location>
    </subcellularLocation>
</comment>
<proteinExistence type="predicted"/>
<dbReference type="Gramene" id="OMO63625">
    <property type="protein sequence ID" value="OMO63625"/>
    <property type="gene ID" value="CCACVL1_22375"/>
</dbReference>
<dbReference type="GO" id="GO:0003700">
    <property type="term" value="F:DNA-binding transcription factor activity"/>
    <property type="evidence" value="ECO:0007669"/>
    <property type="project" value="InterPro"/>
</dbReference>
<organism evidence="8 9">
    <name type="scientific">Corchorus capsularis</name>
    <name type="common">Jute</name>
    <dbReference type="NCBI Taxonomy" id="210143"/>
    <lineage>
        <taxon>Eukaryota</taxon>
        <taxon>Viridiplantae</taxon>
        <taxon>Streptophyta</taxon>
        <taxon>Embryophyta</taxon>
        <taxon>Tracheophyta</taxon>
        <taxon>Spermatophyta</taxon>
        <taxon>Magnoliopsida</taxon>
        <taxon>eudicotyledons</taxon>
        <taxon>Gunneridae</taxon>
        <taxon>Pentapetalae</taxon>
        <taxon>rosids</taxon>
        <taxon>malvids</taxon>
        <taxon>Malvales</taxon>
        <taxon>Malvaceae</taxon>
        <taxon>Grewioideae</taxon>
        <taxon>Apeibeae</taxon>
        <taxon>Corchorus</taxon>
    </lineage>
</organism>
<dbReference type="PROSITE" id="PS50811">
    <property type="entry name" value="WRKY"/>
    <property type="match status" value="1"/>
</dbReference>
<gene>
    <name evidence="8" type="ORF">CCACVL1_22375</name>
</gene>
<evidence type="ECO:0000313" key="9">
    <source>
        <dbReference type="Proteomes" id="UP000188268"/>
    </source>
</evidence>
<keyword evidence="2" id="KW-0805">Transcription regulation</keyword>
<dbReference type="Pfam" id="PF03106">
    <property type="entry name" value="WRKY"/>
    <property type="match status" value="1"/>
</dbReference>
<evidence type="ECO:0000259" key="7">
    <source>
        <dbReference type="PROSITE" id="PS50811"/>
    </source>
</evidence>
<dbReference type="EMBL" id="AWWV01012907">
    <property type="protein sequence ID" value="OMO63625.1"/>
    <property type="molecule type" value="Genomic_DNA"/>
</dbReference>
<name>A0A1R3GZS8_COCAP</name>
<dbReference type="GO" id="GO:0005634">
    <property type="term" value="C:nucleus"/>
    <property type="evidence" value="ECO:0007669"/>
    <property type="project" value="UniProtKB-SubCell"/>
</dbReference>
<feature type="region of interest" description="Disordered" evidence="6">
    <location>
        <begin position="121"/>
        <end position="189"/>
    </location>
</feature>
<dbReference type="SMART" id="SM00774">
    <property type="entry name" value="WRKY"/>
    <property type="match status" value="1"/>
</dbReference>
<feature type="compositionally biased region" description="Low complexity" evidence="6">
    <location>
        <begin position="129"/>
        <end position="140"/>
    </location>
</feature>
<dbReference type="AlphaFoldDB" id="A0A1R3GZS8"/>
<dbReference type="InterPro" id="IPR044810">
    <property type="entry name" value="WRKY_plant"/>
</dbReference>
<dbReference type="InterPro" id="IPR003657">
    <property type="entry name" value="WRKY_dom"/>
</dbReference>
<evidence type="ECO:0000256" key="6">
    <source>
        <dbReference type="SAM" id="MobiDB-lite"/>
    </source>
</evidence>
<keyword evidence="5" id="KW-0539">Nucleus</keyword>
<evidence type="ECO:0000313" key="8">
    <source>
        <dbReference type="EMBL" id="OMO63625.1"/>
    </source>
</evidence>
<protein>
    <submittedName>
        <fullName evidence="8">DNA-binding WRKY</fullName>
    </submittedName>
</protein>
<keyword evidence="9" id="KW-1185">Reference proteome</keyword>
<dbReference type="OrthoDB" id="684963at2759"/>
<dbReference type="PANTHER" id="PTHR31282">
    <property type="entry name" value="WRKY TRANSCRIPTION FACTOR 21-RELATED"/>
    <property type="match status" value="1"/>
</dbReference>
<dbReference type="OMA" id="HTCHMSA"/>
<dbReference type="Proteomes" id="UP000188268">
    <property type="component" value="Unassembled WGS sequence"/>
</dbReference>
<evidence type="ECO:0000256" key="4">
    <source>
        <dbReference type="ARBA" id="ARBA00023163"/>
    </source>
</evidence>
<evidence type="ECO:0000256" key="1">
    <source>
        <dbReference type="ARBA" id="ARBA00004123"/>
    </source>
</evidence>
<dbReference type="InterPro" id="IPR036576">
    <property type="entry name" value="WRKY_dom_sf"/>
</dbReference>
<feature type="compositionally biased region" description="Low complexity" evidence="6">
    <location>
        <begin position="149"/>
        <end position="162"/>
    </location>
</feature>
<evidence type="ECO:0000256" key="3">
    <source>
        <dbReference type="ARBA" id="ARBA00023125"/>
    </source>
</evidence>
<keyword evidence="3 8" id="KW-0238">DNA-binding</keyword>
<dbReference type="GO" id="GO:0043565">
    <property type="term" value="F:sequence-specific DNA binding"/>
    <property type="evidence" value="ECO:0007669"/>
    <property type="project" value="InterPro"/>
</dbReference>
<evidence type="ECO:0000256" key="2">
    <source>
        <dbReference type="ARBA" id="ARBA00023015"/>
    </source>
</evidence>